<dbReference type="Gene3D" id="1.20.1070.10">
    <property type="entry name" value="Rhodopsin 7-helix transmembrane proteins"/>
    <property type="match status" value="1"/>
</dbReference>
<evidence type="ECO:0000313" key="3">
    <source>
        <dbReference type="WBParaSite" id="Pan_g22231.t1"/>
    </source>
</evidence>
<feature type="transmembrane region" description="Helical" evidence="1">
    <location>
        <begin position="9"/>
        <end position="31"/>
    </location>
</feature>
<keyword evidence="1" id="KW-1133">Transmembrane helix</keyword>
<feature type="transmembrane region" description="Helical" evidence="1">
    <location>
        <begin position="199"/>
        <end position="218"/>
    </location>
</feature>
<feature type="transmembrane region" description="Helical" evidence="1">
    <location>
        <begin position="165"/>
        <end position="187"/>
    </location>
</feature>
<evidence type="ECO:0000313" key="2">
    <source>
        <dbReference type="Proteomes" id="UP000492821"/>
    </source>
</evidence>
<keyword evidence="2" id="KW-1185">Reference proteome</keyword>
<dbReference type="WBParaSite" id="Pan_g22231.t1">
    <property type="protein sequence ID" value="Pan_g22231.t1"/>
    <property type="gene ID" value="Pan_g22231"/>
</dbReference>
<evidence type="ECO:0000256" key="1">
    <source>
        <dbReference type="SAM" id="Phobius"/>
    </source>
</evidence>
<reference evidence="2" key="1">
    <citation type="journal article" date="2013" name="Genetics">
        <title>The draft genome and transcriptome of Panagrellus redivivus are shaped by the harsh demands of a free-living lifestyle.</title>
        <authorList>
            <person name="Srinivasan J."/>
            <person name="Dillman A.R."/>
            <person name="Macchietto M.G."/>
            <person name="Heikkinen L."/>
            <person name="Lakso M."/>
            <person name="Fracchia K.M."/>
            <person name="Antoshechkin I."/>
            <person name="Mortazavi A."/>
            <person name="Wong G."/>
            <person name="Sternberg P.W."/>
        </authorList>
    </citation>
    <scope>NUCLEOTIDE SEQUENCE [LARGE SCALE GENOMIC DNA]</scope>
    <source>
        <strain evidence="2">MT8872</strain>
    </source>
</reference>
<feature type="transmembrane region" description="Helical" evidence="1">
    <location>
        <begin position="132"/>
        <end position="153"/>
    </location>
</feature>
<accession>A0A7E4VNB0</accession>
<keyword evidence="1" id="KW-0472">Membrane</keyword>
<name>A0A7E4VNB0_PANRE</name>
<dbReference type="Proteomes" id="UP000492821">
    <property type="component" value="Unassembled WGS sequence"/>
</dbReference>
<sequence>MSIYIATELCWSLTCACYLAYYCVDLIIGSGETFHAYYLYAFGTPTVLFMILIPVALAFLSFDRCLSIIFPRTLCLHRILGYCSIATLLFSIAFIVIEDIFDAAPKSATTACDSFSCITTAGGKFAYTVYKMSYGAIVVILSLVLTIMIQWKLKLSETTIRINKIVLKTLVTLLVFDFVPYLTSLVIRNILEIDWAPTYSPYILLSALDSFCVACLYSQNAKHLKAAKTTPVPQANQNWSSSTKVVAFPTTA</sequence>
<keyword evidence="1" id="KW-0812">Transmembrane</keyword>
<organism evidence="2 3">
    <name type="scientific">Panagrellus redivivus</name>
    <name type="common">Microworm</name>
    <dbReference type="NCBI Taxonomy" id="6233"/>
    <lineage>
        <taxon>Eukaryota</taxon>
        <taxon>Metazoa</taxon>
        <taxon>Ecdysozoa</taxon>
        <taxon>Nematoda</taxon>
        <taxon>Chromadorea</taxon>
        <taxon>Rhabditida</taxon>
        <taxon>Tylenchina</taxon>
        <taxon>Panagrolaimomorpha</taxon>
        <taxon>Panagrolaimoidea</taxon>
        <taxon>Panagrolaimidae</taxon>
        <taxon>Panagrellus</taxon>
    </lineage>
</organism>
<feature type="transmembrane region" description="Helical" evidence="1">
    <location>
        <begin position="79"/>
        <end position="97"/>
    </location>
</feature>
<protein>
    <submittedName>
        <fullName evidence="3">G_PROTEIN_RECEP_F1_2 domain-containing protein</fullName>
    </submittedName>
</protein>
<feature type="transmembrane region" description="Helical" evidence="1">
    <location>
        <begin position="37"/>
        <end position="59"/>
    </location>
</feature>
<reference evidence="3" key="2">
    <citation type="submission" date="2020-10" db="UniProtKB">
        <authorList>
            <consortium name="WormBaseParasite"/>
        </authorList>
    </citation>
    <scope>IDENTIFICATION</scope>
</reference>
<dbReference type="AlphaFoldDB" id="A0A7E4VNB0"/>
<proteinExistence type="predicted"/>